<comment type="caution">
    <text evidence="3">The sequence shown here is derived from an EMBL/GenBank/DDBJ whole genome shotgun (WGS) entry which is preliminary data.</text>
</comment>
<keyword evidence="4" id="KW-1185">Reference proteome</keyword>
<evidence type="ECO:0000313" key="4">
    <source>
        <dbReference type="Proteomes" id="UP000625711"/>
    </source>
</evidence>
<keyword evidence="2" id="KW-0812">Transmembrane</keyword>
<accession>A0A834I6J6</accession>
<dbReference type="Pfam" id="PF07898">
    <property type="entry name" value="DUF1676"/>
    <property type="match status" value="1"/>
</dbReference>
<proteinExistence type="predicted"/>
<feature type="region of interest" description="Disordered" evidence="1">
    <location>
        <begin position="235"/>
        <end position="259"/>
    </location>
</feature>
<feature type="compositionally biased region" description="Polar residues" evidence="1">
    <location>
        <begin position="242"/>
        <end position="252"/>
    </location>
</feature>
<reference evidence="3" key="1">
    <citation type="submission" date="2020-08" db="EMBL/GenBank/DDBJ databases">
        <title>Genome sequencing and assembly of the red palm weevil Rhynchophorus ferrugineus.</title>
        <authorList>
            <person name="Dias G.B."/>
            <person name="Bergman C.M."/>
            <person name="Manee M."/>
        </authorList>
    </citation>
    <scope>NUCLEOTIDE SEQUENCE</scope>
    <source>
        <strain evidence="3">AA-2017</strain>
        <tissue evidence="3">Whole larva</tissue>
    </source>
</reference>
<dbReference type="EMBL" id="JAACXV010011839">
    <property type="protein sequence ID" value="KAF7274914.1"/>
    <property type="molecule type" value="Genomic_DNA"/>
</dbReference>
<dbReference type="OrthoDB" id="6782312at2759"/>
<keyword evidence="2" id="KW-1133">Transmembrane helix</keyword>
<evidence type="ECO:0000313" key="3">
    <source>
        <dbReference type="EMBL" id="KAF7274914.1"/>
    </source>
</evidence>
<evidence type="ECO:0000256" key="2">
    <source>
        <dbReference type="SAM" id="Phobius"/>
    </source>
</evidence>
<dbReference type="Proteomes" id="UP000625711">
    <property type="component" value="Unassembled WGS sequence"/>
</dbReference>
<feature type="transmembrane region" description="Helical" evidence="2">
    <location>
        <begin position="6"/>
        <end position="25"/>
    </location>
</feature>
<keyword evidence="2" id="KW-0472">Membrane</keyword>
<evidence type="ECO:0000256" key="1">
    <source>
        <dbReference type="SAM" id="MobiDB-lite"/>
    </source>
</evidence>
<dbReference type="InterPro" id="IPR012464">
    <property type="entry name" value="DUF1676"/>
</dbReference>
<dbReference type="AlphaFoldDB" id="A0A834I6J6"/>
<protein>
    <submittedName>
        <fullName evidence="3">Uncharacterized protein</fullName>
    </submittedName>
</protein>
<feature type="transmembrane region" description="Helical" evidence="2">
    <location>
        <begin position="113"/>
        <end position="134"/>
    </location>
</feature>
<gene>
    <name evidence="3" type="ORF">GWI33_012424</name>
</gene>
<sequence>MSDGILPASSKLFNIGMFFYVFNVVNSNSEGLMRLIPYSGLDLGDGVILKINYSRSGRDLALLDRLLVDYSFSERAGVTFRDINKDNVILDFYLKTLDDGQSKARRKTDGVKYLIPIVLGFKTALISALILGFIKLLSVKALSVANTALLISSVIYYLKNKKDQSKESVKLMQQNVGSYTQTESSDANINIYHQSPYKDFTRRPSNMAQLGSNSRYLAEFSYNHIPSYRRRAQHFERRNDNKATNLASSGNKSPIRKYS</sequence>
<name>A0A834I6J6_RHYFE</name>
<feature type="transmembrane region" description="Helical" evidence="2">
    <location>
        <begin position="140"/>
        <end position="158"/>
    </location>
</feature>
<organism evidence="3 4">
    <name type="scientific">Rhynchophorus ferrugineus</name>
    <name type="common">Red palm weevil</name>
    <name type="synonym">Curculio ferrugineus</name>
    <dbReference type="NCBI Taxonomy" id="354439"/>
    <lineage>
        <taxon>Eukaryota</taxon>
        <taxon>Metazoa</taxon>
        <taxon>Ecdysozoa</taxon>
        <taxon>Arthropoda</taxon>
        <taxon>Hexapoda</taxon>
        <taxon>Insecta</taxon>
        <taxon>Pterygota</taxon>
        <taxon>Neoptera</taxon>
        <taxon>Endopterygota</taxon>
        <taxon>Coleoptera</taxon>
        <taxon>Polyphaga</taxon>
        <taxon>Cucujiformia</taxon>
        <taxon>Curculionidae</taxon>
        <taxon>Dryophthorinae</taxon>
        <taxon>Rhynchophorus</taxon>
    </lineage>
</organism>